<evidence type="ECO:0008006" key="2">
    <source>
        <dbReference type="Google" id="ProtNLM"/>
    </source>
</evidence>
<dbReference type="InterPro" id="IPR036397">
    <property type="entry name" value="RNaseH_sf"/>
</dbReference>
<dbReference type="PANTHER" id="PTHR33939">
    <property type="entry name" value="PROTEIN CBG22215"/>
    <property type="match status" value="1"/>
</dbReference>
<dbReference type="GO" id="GO:0003676">
    <property type="term" value="F:nucleic acid binding"/>
    <property type="evidence" value="ECO:0007669"/>
    <property type="project" value="InterPro"/>
</dbReference>
<organism evidence="1">
    <name type="scientific">Scylla olivacea</name>
    <name type="common">Orange mud crab</name>
    <name type="synonym">Cancer olivacea</name>
    <dbReference type="NCBI Taxonomy" id="85551"/>
    <lineage>
        <taxon>Eukaryota</taxon>
        <taxon>Metazoa</taxon>
        <taxon>Ecdysozoa</taxon>
        <taxon>Arthropoda</taxon>
        <taxon>Crustacea</taxon>
        <taxon>Multicrustacea</taxon>
        <taxon>Malacostraca</taxon>
        <taxon>Eumalacostraca</taxon>
        <taxon>Eucarida</taxon>
        <taxon>Decapoda</taxon>
        <taxon>Pleocyemata</taxon>
        <taxon>Brachyura</taxon>
        <taxon>Eubrachyura</taxon>
        <taxon>Portunoidea</taxon>
        <taxon>Portunidae</taxon>
        <taxon>Portuninae</taxon>
        <taxon>Scylla</taxon>
    </lineage>
</organism>
<proteinExistence type="predicted"/>
<dbReference type="Gene3D" id="3.30.420.10">
    <property type="entry name" value="Ribonuclease H-like superfamily/Ribonuclease H"/>
    <property type="match status" value="1"/>
</dbReference>
<sequence length="113" mass="12835">MDATPTNVIDKIAEEAGHQVLRLPPYHCQYNPIELIWAQVKTYIAKKNTFKMANLKVLVTEALSLITPQTWKKAVGHTEKIHDEDNQQDVAAENFVESFVINITECSDEEHDA</sequence>
<dbReference type="EMBL" id="GDRN01142531">
    <property type="protein sequence ID" value="JAI56650.1"/>
    <property type="molecule type" value="Transcribed_RNA"/>
</dbReference>
<dbReference type="AlphaFoldDB" id="A0A0P4VTN2"/>
<evidence type="ECO:0000313" key="1">
    <source>
        <dbReference type="EMBL" id="JAI56650.1"/>
    </source>
</evidence>
<dbReference type="PANTHER" id="PTHR33939:SF1">
    <property type="entry name" value="DUF4371 DOMAIN-CONTAINING PROTEIN"/>
    <property type="match status" value="1"/>
</dbReference>
<name>A0A0P4VTN2_SCYOL</name>
<accession>A0A0P4VTN2</accession>
<reference evidence="1" key="1">
    <citation type="submission" date="2015-09" db="EMBL/GenBank/DDBJ databases">
        <title>Scylla olivacea transcriptome.</title>
        <authorList>
            <person name="Ikhwanuddin M."/>
        </authorList>
    </citation>
    <scope>NUCLEOTIDE SEQUENCE</scope>
</reference>
<protein>
    <recommendedName>
        <fullName evidence="2">Tc1-like transposase DDE domain-containing protein</fullName>
    </recommendedName>
</protein>